<dbReference type="Proteomes" id="UP001519460">
    <property type="component" value="Unassembled WGS sequence"/>
</dbReference>
<proteinExistence type="predicted"/>
<evidence type="ECO:0000313" key="1">
    <source>
        <dbReference type="EMBL" id="KAK7486037.1"/>
    </source>
</evidence>
<name>A0ABD0KGM5_9CAEN</name>
<comment type="caution">
    <text evidence="1">The sequence shown here is derived from an EMBL/GenBank/DDBJ whole genome shotgun (WGS) entry which is preliminary data.</text>
</comment>
<dbReference type="AlphaFoldDB" id="A0ABD0KGM5"/>
<reference evidence="1 2" key="1">
    <citation type="journal article" date="2023" name="Sci. Data">
        <title>Genome assembly of the Korean intertidal mud-creeper Batillaria attramentaria.</title>
        <authorList>
            <person name="Patra A.K."/>
            <person name="Ho P.T."/>
            <person name="Jun S."/>
            <person name="Lee S.J."/>
            <person name="Kim Y."/>
            <person name="Won Y.J."/>
        </authorList>
    </citation>
    <scope>NUCLEOTIDE SEQUENCE [LARGE SCALE GENOMIC DNA]</scope>
    <source>
        <strain evidence="1">Wonlab-2016</strain>
    </source>
</reference>
<sequence length="117" mass="13048">MKIEVFGQMSWVSSHPPSPVPPPPPAAYQLTYGGLILAARLWASRPVQRTCVRRIFDSGRSVDRLILKSAYIIAQWTTGMSLITITEAYRTADKYYTCSPLNPRPLNGILQCLVITP</sequence>
<organism evidence="1 2">
    <name type="scientific">Batillaria attramentaria</name>
    <dbReference type="NCBI Taxonomy" id="370345"/>
    <lineage>
        <taxon>Eukaryota</taxon>
        <taxon>Metazoa</taxon>
        <taxon>Spiralia</taxon>
        <taxon>Lophotrochozoa</taxon>
        <taxon>Mollusca</taxon>
        <taxon>Gastropoda</taxon>
        <taxon>Caenogastropoda</taxon>
        <taxon>Sorbeoconcha</taxon>
        <taxon>Cerithioidea</taxon>
        <taxon>Batillariidae</taxon>
        <taxon>Batillaria</taxon>
    </lineage>
</organism>
<protein>
    <submittedName>
        <fullName evidence="1">Uncharacterized protein</fullName>
    </submittedName>
</protein>
<accession>A0ABD0KGM5</accession>
<keyword evidence="2" id="KW-1185">Reference proteome</keyword>
<gene>
    <name evidence="1" type="ORF">BaRGS_00022646</name>
</gene>
<evidence type="ECO:0000313" key="2">
    <source>
        <dbReference type="Proteomes" id="UP001519460"/>
    </source>
</evidence>
<dbReference type="EMBL" id="JACVVK020000184">
    <property type="protein sequence ID" value="KAK7486037.1"/>
    <property type="molecule type" value="Genomic_DNA"/>
</dbReference>